<sequence>MFHDLMLDFTLYSLSNKGLHFQSTCICLTV</sequence>
<reference evidence="1" key="1">
    <citation type="submission" date="2014-11" db="EMBL/GenBank/DDBJ databases">
        <authorList>
            <person name="Amaro Gonzalez C."/>
        </authorList>
    </citation>
    <scope>NUCLEOTIDE SEQUENCE</scope>
</reference>
<dbReference type="AlphaFoldDB" id="A0A0E9V2T4"/>
<protein>
    <submittedName>
        <fullName evidence="1">Uncharacterized protein</fullName>
    </submittedName>
</protein>
<reference evidence="1" key="2">
    <citation type="journal article" date="2015" name="Fish Shellfish Immunol.">
        <title>Early steps in the European eel (Anguilla anguilla)-Vibrio vulnificus interaction in the gills: Role of the RtxA13 toxin.</title>
        <authorList>
            <person name="Callol A."/>
            <person name="Pajuelo D."/>
            <person name="Ebbesson L."/>
            <person name="Teles M."/>
            <person name="MacKenzie S."/>
            <person name="Amaro C."/>
        </authorList>
    </citation>
    <scope>NUCLEOTIDE SEQUENCE</scope>
</reference>
<accession>A0A0E9V2T4</accession>
<proteinExistence type="predicted"/>
<dbReference type="EMBL" id="GBXM01036994">
    <property type="protein sequence ID" value="JAH71583.1"/>
    <property type="molecule type" value="Transcribed_RNA"/>
</dbReference>
<evidence type="ECO:0000313" key="1">
    <source>
        <dbReference type="EMBL" id="JAH71583.1"/>
    </source>
</evidence>
<name>A0A0E9V2T4_ANGAN</name>
<organism evidence="1">
    <name type="scientific">Anguilla anguilla</name>
    <name type="common">European freshwater eel</name>
    <name type="synonym">Muraena anguilla</name>
    <dbReference type="NCBI Taxonomy" id="7936"/>
    <lineage>
        <taxon>Eukaryota</taxon>
        <taxon>Metazoa</taxon>
        <taxon>Chordata</taxon>
        <taxon>Craniata</taxon>
        <taxon>Vertebrata</taxon>
        <taxon>Euteleostomi</taxon>
        <taxon>Actinopterygii</taxon>
        <taxon>Neopterygii</taxon>
        <taxon>Teleostei</taxon>
        <taxon>Anguilliformes</taxon>
        <taxon>Anguillidae</taxon>
        <taxon>Anguilla</taxon>
    </lineage>
</organism>